<organism evidence="4 5">
    <name type="scientific">Lepraria finkii</name>
    <dbReference type="NCBI Taxonomy" id="1340010"/>
    <lineage>
        <taxon>Eukaryota</taxon>
        <taxon>Fungi</taxon>
        <taxon>Dikarya</taxon>
        <taxon>Ascomycota</taxon>
        <taxon>Pezizomycotina</taxon>
        <taxon>Lecanoromycetes</taxon>
        <taxon>OSLEUM clade</taxon>
        <taxon>Lecanoromycetidae</taxon>
        <taxon>Lecanorales</taxon>
        <taxon>Lecanorineae</taxon>
        <taxon>Stereocaulaceae</taxon>
        <taxon>Lepraria</taxon>
    </lineage>
</organism>
<feature type="domain" description="ATPase AAA-type core" evidence="2">
    <location>
        <begin position="2"/>
        <end position="66"/>
    </location>
</feature>
<dbReference type="Gene3D" id="3.40.50.300">
    <property type="entry name" value="P-loop containing nucleotide triphosphate hydrolases"/>
    <property type="match status" value="1"/>
</dbReference>
<evidence type="ECO:0000313" key="4">
    <source>
        <dbReference type="EMBL" id="KAL2058236.1"/>
    </source>
</evidence>
<keyword evidence="5" id="KW-1185">Reference proteome</keyword>
<dbReference type="Proteomes" id="UP001590951">
    <property type="component" value="Unassembled WGS sequence"/>
</dbReference>
<evidence type="ECO:0000313" key="5">
    <source>
        <dbReference type="Proteomes" id="UP001590951"/>
    </source>
</evidence>
<dbReference type="EMBL" id="JBHFEH010000003">
    <property type="protein sequence ID" value="KAL2058236.1"/>
    <property type="molecule type" value="Genomic_DNA"/>
</dbReference>
<proteinExistence type="predicted"/>
<dbReference type="Pfam" id="PF00004">
    <property type="entry name" value="AAA"/>
    <property type="match status" value="1"/>
</dbReference>
<protein>
    <recommendedName>
        <fullName evidence="6">ATPase AAA-type core domain-containing protein</fullName>
    </recommendedName>
</protein>
<feature type="region of interest" description="Disordered" evidence="1">
    <location>
        <begin position="205"/>
        <end position="245"/>
    </location>
</feature>
<dbReference type="InterPro" id="IPR027417">
    <property type="entry name" value="P-loop_NTPase"/>
</dbReference>
<evidence type="ECO:0000256" key="1">
    <source>
        <dbReference type="SAM" id="MobiDB-lite"/>
    </source>
</evidence>
<name>A0ABR4BMH2_9LECA</name>
<dbReference type="PANTHER" id="PTHR46411:SF3">
    <property type="entry name" value="AAA+ ATPASE DOMAIN-CONTAINING PROTEIN"/>
    <property type="match status" value="1"/>
</dbReference>
<comment type="caution">
    <text evidence="4">The sequence shown here is derived from an EMBL/GenBank/DDBJ whole genome shotgun (WGS) entry which is preliminary data.</text>
</comment>
<reference evidence="4 5" key="1">
    <citation type="submission" date="2024-09" db="EMBL/GenBank/DDBJ databases">
        <title>Rethinking Asexuality: The Enigmatic Case of Functional Sexual Genes in Lepraria (Stereocaulaceae).</title>
        <authorList>
            <person name="Doellman M."/>
            <person name="Sun Y."/>
            <person name="Barcenas-Pena A."/>
            <person name="Lumbsch H.T."/>
            <person name="Grewe F."/>
        </authorList>
    </citation>
    <scope>NUCLEOTIDE SEQUENCE [LARGE SCALE GENOMIC DNA]</scope>
    <source>
        <strain evidence="4 5">Grewe 0041</strain>
    </source>
</reference>
<evidence type="ECO:0008006" key="6">
    <source>
        <dbReference type="Google" id="ProtNLM"/>
    </source>
</evidence>
<sequence length="245" mass="28985">MSVLLLDEADIFLAKREKGGDLERNGIVSVFLRVLEYYSGILILTTNRIGQFDEAFSSRVHIKLYYPKLDEKSTINIWKMNLKRIPRTQLDLDVEDDKIIKFAKQQWAETKEKQTQRWNGRQIKNAFQTAIALARWDHQEAFRDDDNQRACLSVKQFKIVAETSAHFDDYISIMYGVDEGDTWDVIAARDCLRKNEYRRKVAKRSGTLARSPRWLRRNDDNDDDYDEDEDEDEDDENEEKMKKKM</sequence>
<accession>A0ABR4BMH2</accession>
<feature type="domain" description="AAA+ ATPase lid" evidence="3">
    <location>
        <begin position="69"/>
        <end position="174"/>
    </location>
</feature>
<gene>
    <name evidence="4" type="ORF">ABVK25_001854</name>
</gene>
<feature type="compositionally biased region" description="Acidic residues" evidence="1">
    <location>
        <begin position="220"/>
        <end position="238"/>
    </location>
</feature>
<dbReference type="Pfam" id="PF23232">
    <property type="entry name" value="AAA_lid_13"/>
    <property type="match status" value="1"/>
</dbReference>
<dbReference type="SUPFAM" id="SSF52540">
    <property type="entry name" value="P-loop containing nucleoside triphosphate hydrolases"/>
    <property type="match status" value="1"/>
</dbReference>
<dbReference type="InterPro" id="IPR003959">
    <property type="entry name" value="ATPase_AAA_core"/>
</dbReference>
<evidence type="ECO:0000259" key="2">
    <source>
        <dbReference type="Pfam" id="PF00004"/>
    </source>
</evidence>
<evidence type="ECO:0000259" key="3">
    <source>
        <dbReference type="Pfam" id="PF23232"/>
    </source>
</evidence>
<dbReference type="PANTHER" id="PTHR46411">
    <property type="entry name" value="FAMILY ATPASE, PUTATIVE-RELATED"/>
    <property type="match status" value="1"/>
</dbReference>
<dbReference type="InterPro" id="IPR056599">
    <property type="entry name" value="AAA_lid_fung"/>
</dbReference>